<dbReference type="InterPro" id="IPR050297">
    <property type="entry name" value="LipidA_mod_glycosyltrf_83"/>
</dbReference>
<evidence type="ECO:0000256" key="8">
    <source>
        <dbReference type="SAM" id="Phobius"/>
    </source>
</evidence>
<gene>
    <name evidence="9" type="ORF">KTC_41020</name>
</gene>
<dbReference type="AlphaFoldDB" id="A0A455SQE6"/>
<feature type="transmembrane region" description="Helical" evidence="8">
    <location>
        <begin position="376"/>
        <end position="392"/>
    </location>
</feature>
<accession>A0A455SQE6</accession>
<feature type="transmembrane region" description="Helical" evidence="8">
    <location>
        <begin position="12"/>
        <end position="34"/>
    </location>
</feature>
<comment type="subcellular location">
    <subcellularLocation>
        <location evidence="1">Cell membrane</location>
        <topology evidence="1">Multi-pass membrane protein</topology>
    </subcellularLocation>
</comment>
<feature type="transmembrane region" description="Helical" evidence="8">
    <location>
        <begin position="268"/>
        <end position="287"/>
    </location>
</feature>
<sequence>MLRKKIHIDKSQCYFLVLIGVAGLLRLLLIYAHWPTTDSDESVIMLMAQHIAFQGEHPVFFYGQPYMGALEAYIAAPLFLVLGPSTLHARLVLILLFLLFLIAMYMLTTRLFSKGLAFLTVSLLALGTPDIFLYQLRAYGRYPDILLLGALIVLFTSLLTTRTFHPRTRHILYTALGVTIGLALWIDQIILPYVGLSLLTILLFRQQDLRHWSWLSLLLGFLVGAAPLLYYNVTAPIDRNSLNVLLDINRSIAAKMEAQHLPAIRKPIGALLIALPAATGLTSSCTAHDFPFFGTTSSAFCVVTHGLWSLGFLCLLGGTCVFTIRACIRAFKHTADKERAALLCNRLILLLGAAAIFVLYLNSASAAVDPAPTSRYLYSMSLATPALLWPLWQGMRTFPRVSTWQRKAIALLAGALLALCTAFFCAGTYRTFADIPRAQQIQQQQTELVQYLLRHHITRLYTEYWTCNKLIFQSQEQVICAVLDESLRPGQDRYTPYLERVKAASNPAYLFPQHSPQAQRFEQEIYAHQKHTFRRELVAGYVLYYPHQE</sequence>
<evidence type="ECO:0008006" key="10">
    <source>
        <dbReference type="Google" id="ProtNLM"/>
    </source>
</evidence>
<feature type="transmembrane region" description="Helical" evidence="8">
    <location>
        <begin position="340"/>
        <end position="361"/>
    </location>
</feature>
<feature type="transmembrane region" description="Helical" evidence="8">
    <location>
        <begin position="211"/>
        <end position="231"/>
    </location>
</feature>
<dbReference type="GO" id="GO:0005886">
    <property type="term" value="C:plasma membrane"/>
    <property type="evidence" value="ECO:0007669"/>
    <property type="project" value="UniProtKB-SubCell"/>
</dbReference>
<dbReference type="GO" id="GO:0016763">
    <property type="term" value="F:pentosyltransferase activity"/>
    <property type="evidence" value="ECO:0007669"/>
    <property type="project" value="TreeGrafter"/>
</dbReference>
<proteinExistence type="predicted"/>
<feature type="transmembrane region" description="Helical" evidence="8">
    <location>
        <begin position="307"/>
        <end position="328"/>
    </location>
</feature>
<evidence type="ECO:0000256" key="6">
    <source>
        <dbReference type="ARBA" id="ARBA00022989"/>
    </source>
</evidence>
<evidence type="ECO:0000256" key="3">
    <source>
        <dbReference type="ARBA" id="ARBA00022676"/>
    </source>
</evidence>
<evidence type="ECO:0000256" key="5">
    <source>
        <dbReference type="ARBA" id="ARBA00022692"/>
    </source>
</evidence>
<feature type="transmembrane region" description="Helical" evidence="8">
    <location>
        <begin position="408"/>
        <end position="429"/>
    </location>
</feature>
<feature type="transmembrane region" description="Helical" evidence="8">
    <location>
        <begin position="115"/>
        <end position="136"/>
    </location>
</feature>
<name>A0A455SQE6_9CHLR</name>
<dbReference type="PANTHER" id="PTHR33908">
    <property type="entry name" value="MANNOSYLTRANSFERASE YKCB-RELATED"/>
    <property type="match status" value="1"/>
</dbReference>
<keyword evidence="3" id="KW-0328">Glycosyltransferase</keyword>
<dbReference type="GO" id="GO:0009103">
    <property type="term" value="P:lipopolysaccharide biosynthetic process"/>
    <property type="evidence" value="ECO:0007669"/>
    <property type="project" value="UniProtKB-ARBA"/>
</dbReference>
<evidence type="ECO:0000256" key="4">
    <source>
        <dbReference type="ARBA" id="ARBA00022679"/>
    </source>
</evidence>
<evidence type="ECO:0000256" key="1">
    <source>
        <dbReference type="ARBA" id="ARBA00004651"/>
    </source>
</evidence>
<feature type="transmembrane region" description="Helical" evidence="8">
    <location>
        <begin position="87"/>
        <end position="108"/>
    </location>
</feature>
<evidence type="ECO:0000256" key="7">
    <source>
        <dbReference type="ARBA" id="ARBA00023136"/>
    </source>
</evidence>
<organism evidence="9">
    <name type="scientific">Thermosporothrix sp. COM3</name>
    <dbReference type="NCBI Taxonomy" id="2490863"/>
    <lineage>
        <taxon>Bacteria</taxon>
        <taxon>Bacillati</taxon>
        <taxon>Chloroflexota</taxon>
        <taxon>Ktedonobacteria</taxon>
        <taxon>Ktedonobacterales</taxon>
        <taxon>Thermosporotrichaceae</taxon>
        <taxon>Thermosporothrix</taxon>
    </lineage>
</organism>
<evidence type="ECO:0000313" key="9">
    <source>
        <dbReference type="EMBL" id="BBH89351.1"/>
    </source>
</evidence>
<protein>
    <recommendedName>
        <fullName evidence="10">Glycosyltransferase RgtA/B/C/D-like domain-containing protein</fullName>
    </recommendedName>
</protein>
<feature type="transmembrane region" description="Helical" evidence="8">
    <location>
        <begin position="171"/>
        <end position="191"/>
    </location>
</feature>
<keyword evidence="5 8" id="KW-0812">Transmembrane</keyword>
<evidence type="ECO:0000256" key="2">
    <source>
        <dbReference type="ARBA" id="ARBA00022475"/>
    </source>
</evidence>
<keyword evidence="4" id="KW-0808">Transferase</keyword>
<keyword evidence="7 8" id="KW-0472">Membrane</keyword>
<keyword evidence="2" id="KW-1003">Cell membrane</keyword>
<feature type="transmembrane region" description="Helical" evidence="8">
    <location>
        <begin position="142"/>
        <end position="159"/>
    </location>
</feature>
<reference evidence="9" key="1">
    <citation type="submission" date="2018-12" db="EMBL/GenBank/DDBJ databases">
        <title>Novel natural products biosynthetic potential of the class Ktedonobacteria.</title>
        <authorList>
            <person name="Zheng Y."/>
            <person name="Saitou A."/>
            <person name="Wang C.M."/>
            <person name="Toyoda A."/>
            <person name="Minakuchi Y."/>
            <person name="Sekiguchi Y."/>
            <person name="Ueda K."/>
            <person name="Takano H."/>
            <person name="Sakai Y."/>
            <person name="Yokota A."/>
            <person name="Yabe S."/>
        </authorList>
    </citation>
    <scope>NUCLEOTIDE SEQUENCE</scope>
    <source>
        <strain evidence="9">COM3</strain>
    </source>
</reference>
<dbReference type="EMBL" id="AP019376">
    <property type="protein sequence ID" value="BBH89351.1"/>
    <property type="molecule type" value="Genomic_DNA"/>
</dbReference>
<keyword evidence="6 8" id="KW-1133">Transmembrane helix</keyword>
<dbReference type="PANTHER" id="PTHR33908:SF11">
    <property type="entry name" value="MEMBRANE PROTEIN"/>
    <property type="match status" value="1"/>
</dbReference>